<dbReference type="InterPro" id="IPR014054">
    <property type="entry name" value="Phage_regulatory_Rha"/>
</dbReference>
<protein>
    <recommendedName>
        <fullName evidence="2">Antirepressor protein C-terminal domain-containing protein</fullName>
    </recommendedName>
</protein>
<dbReference type="Pfam" id="PF03374">
    <property type="entry name" value="ANT"/>
    <property type="match status" value="1"/>
</dbReference>
<evidence type="ECO:0000259" key="2">
    <source>
        <dbReference type="Pfam" id="PF03374"/>
    </source>
</evidence>
<accession>A0A6P1YUM7</accession>
<dbReference type="Proteomes" id="UP000464751">
    <property type="component" value="Plasmid pLGM"/>
</dbReference>
<evidence type="ECO:0000313" key="3">
    <source>
        <dbReference type="EMBL" id="QIB36551.1"/>
    </source>
</evidence>
<keyword evidence="4" id="KW-1185">Reference proteome</keyword>
<dbReference type="GO" id="GO:0003677">
    <property type="term" value="F:DNA binding"/>
    <property type="evidence" value="ECO:0007669"/>
    <property type="project" value="InterPro"/>
</dbReference>
<gene>
    <name evidence="3" type="ORF">G3A50_22310</name>
</gene>
<keyword evidence="3" id="KW-0614">Plasmid</keyword>
<evidence type="ECO:0000313" key="4">
    <source>
        <dbReference type="Proteomes" id="UP000464751"/>
    </source>
</evidence>
<dbReference type="AlphaFoldDB" id="A0A6P1YUM7"/>
<proteinExistence type="predicted"/>
<reference evidence="3 4" key="1">
    <citation type="submission" date="2020-02" db="EMBL/GenBank/DDBJ databases">
        <authorList>
            <person name="Li G."/>
        </authorList>
    </citation>
    <scope>NUCLEOTIDE SEQUENCE [LARGE SCALE GENOMIC DNA]</scope>
    <source>
        <strain evidence="3 4">DSM 102029</strain>
        <plasmid evidence="4">plgm</plasmid>
    </source>
</reference>
<dbReference type="InterPro" id="IPR005039">
    <property type="entry name" value="Ant_C"/>
</dbReference>
<dbReference type="Pfam" id="PF09669">
    <property type="entry name" value="Phage_pRha"/>
    <property type="match status" value="2"/>
</dbReference>
<geneLocation type="plasmid" evidence="4">
    <name>plgm</name>
</geneLocation>
<dbReference type="EMBL" id="CP048631">
    <property type="protein sequence ID" value="QIB36551.1"/>
    <property type="molecule type" value="Genomic_DNA"/>
</dbReference>
<dbReference type="RefSeq" id="WP_163078371.1">
    <property type="nucleotide sequence ID" value="NZ_CP048631.1"/>
</dbReference>
<organism evidence="3 4">
    <name type="scientific">Ancylobacter pratisalsi</name>
    <dbReference type="NCBI Taxonomy" id="1745854"/>
    <lineage>
        <taxon>Bacteria</taxon>
        <taxon>Pseudomonadati</taxon>
        <taxon>Pseudomonadota</taxon>
        <taxon>Alphaproteobacteria</taxon>
        <taxon>Hyphomicrobiales</taxon>
        <taxon>Xanthobacteraceae</taxon>
        <taxon>Ancylobacter</taxon>
    </lineage>
</organism>
<name>A0A6P1YUM7_9HYPH</name>
<dbReference type="KEGG" id="apra:G3A50_22310"/>
<sequence>MLPVVSVSDGIVIASSLDVAAYFDVDHRAVLLAVDGLLLEAHEVAVAHFREHHGERRHYDMTRGGLALLARSLNGPQVARWRERYLDAFDRQQRAMGQGGALPARQHQPARGPSPAMVPAMPAGAAPLTMSSREIAELLGNRHDNVKRTIDTLAERGIIGRPQFEDRPFTDAQGKSRSEKVYLVGKRDSYVIVAQLSPEFTAALVDRWQKLEEQHAHPAALFNPSDPRVVAAFLAHWHQEASTAQAALADATGALAQIEAAQGSLSITDAAKALSHPVKPFFAKLYRNRWTYRRGGKGDWLAHADRCRAGLMDHRPVTYERDGQRVLGTQAMVTPKGLRVLADRLATDPSWQD</sequence>
<feature type="domain" description="Antirepressor protein C-terminal" evidence="2">
    <location>
        <begin position="252"/>
        <end position="346"/>
    </location>
</feature>
<evidence type="ECO:0000256" key="1">
    <source>
        <dbReference type="SAM" id="MobiDB-lite"/>
    </source>
</evidence>
<feature type="region of interest" description="Disordered" evidence="1">
    <location>
        <begin position="96"/>
        <end position="116"/>
    </location>
</feature>